<name>A0A291GLC0_9MICO</name>
<organism evidence="3 4">
    <name type="scientific">Brachybacterium vulturis</name>
    <dbReference type="NCBI Taxonomy" id="2017484"/>
    <lineage>
        <taxon>Bacteria</taxon>
        <taxon>Bacillati</taxon>
        <taxon>Actinomycetota</taxon>
        <taxon>Actinomycetes</taxon>
        <taxon>Micrococcales</taxon>
        <taxon>Dermabacteraceae</taxon>
        <taxon>Brachybacterium</taxon>
    </lineage>
</organism>
<dbReference type="PANTHER" id="PTHR35377:SF5">
    <property type="entry name" value="ANTITOXIN VAPB46"/>
    <property type="match status" value="1"/>
</dbReference>
<dbReference type="Gene3D" id="3.40.1620.10">
    <property type="entry name" value="YefM-like domain"/>
    <property type="match status" value="1"/>
</dbReference>
<evidence type="ECO:0000256" key="2">
    <source>
        <dbReference type="RuleBase" id="RU362080"/>
    </source>
</evidence>
<dbReference type="EMBL" id="CP023563">
    <property type="protein sequence ID" value="ATG51021.1"/>
    <property type="molecule type" value="Genomic_DNA"/>
</dbReference>
<accession>A0A291GLC0</accession>
<sequence>MSTIPHRELRNHSTEILRRVEAGETFAITNHGRPVARLIPYVDSASALDVLRDAGRVTTARPVDLDSLPTASGVSSREILDDLRGER</sequence>
<dbReference type="InterPro" id="IPR051416">
    <property type="entry name" value="phD-YefM_TA_antitoxins"/>
</dbReference>
<comment type="function">
    <text evidence="2">Antitoxin component of a type II toxin-antitoxin (TA) system.</text>
</comment>
<dbReference type="KEGG" id="brz:CFK38_05365"/>
<dbReference type="GO" id="GO:0097351">
    <property type="term" value="F:toxin sequestering activity"/>
    <property type="evidence" value="ECO:0007669"/>
    <property type="project" value="TreeGrafter"/>
</dbReference>
<dbReference type="OrthoDB" id="4419580at2"/>
<dbReference type="InterPro" id="IPR036165">
    <property type="entry name" value="YefM-like_sf"/>
</dbReference>
<proteinExistence type="inferred from homology"/>
<dbReference type="InterPro" id="IPR006442">
    <property type="entry name" value="Antitoxin_Phd/YefM"/>
</dbReference>
<gene>
    <name evidence="3" type="ORF">CFK38_05365</name>
</gene>
<protein>
    <recommendedName>
        <fullName evidence="2">Antitoxin</fullName>
    </recommendedName>
</protein>
<reference evidence="4" key="1">
    <citation type="submission" date="2017-09" db="EMBL/GenBank/DDBJ databases">
        <title>Brachybacterium sp. VM2412.</title>
        <authorList>
            <person name="Tak E.J."/>
            <person name="Bae J.-W."/>
        </authorList>
    </citation>
    <scope>NUCLEOTIDE SEQUENCE [LARGE SCALE GENOMIC DNA]</scope>
    <source>
        <strain evidence="4">VM2412</strain>
    </source>
</reference>
<dbReference type="Pfam" id="PF02604">
    <property type="entry name" value="PhdYeFM_antitox"/>
    <property type="match status" value="1"/>
</dbReference>
<evidence type="ECO:0000313" key="4">
    <source>
        <dbReference type="Proteomes" id="UP000218165"/>
    </source>
</evidence>
<evidence type="ECO:0000313" key="3">
    <source>
        <dbReference type="EMBL" id="ATG51021.1"/>
    </source>
</evidence>
<keyword evidence="4" id="KW-1185">Reference proteome</keyword>
<dbReference type="RefSeq" id="WP_096802159.1">
    <property type="nucleotide sequence ID" value="NZ_CP023563.1"/>
</dbReference>
<dbReference type="AlphaFoldDB" id="A0A291GLC0"/>
<dbReference type="Proteomes" id="UP000218165">
    <property type="component" value="Chromosome"/>
</dbReference>
<evidence type="ECO:0000256" key="1">
    <source>
        <dbReference type="ARBA" id="ARBA00009981"/>
    </source>
</evidence>
<dbReference type="NCBIfam" id="TIGR01552">
    <property type="entry name" value="phd_fam"/>
    <property type="match status" value="1"/>
</dbReference>
<dbReference type="PANTHER" id="PTHR35377">
    <property type="entry name" value="ANTITOXIN VAPB49-RELATED-RELATED"/>
    <property type="match status" value="1"/>
</dbReference>
<comment type="similarity">
    <text evidence="1 2">Belongs to the phD/YefM antitoxin family.</text>
</comment>
<dbReference type="SUPFAM" id="SSF143120">
    <property type="entry name" value="YefM-like"/>
    <property type="match status" value="1"/>
</dbReference>